<evidence type="ECO:0000256" key="2">
    <source>
        <dbReference type="SAM" id="MobiDB-lite"/>
    </source>
</evidence>
<keyword evidence="5" id="KW-1185">Reference proteome</keyword>
<dbReference type="InterPro" id="IPR011029">
    <property type="entry name" value="DEATH-like_dom_sf"/>
</dbReference>
<accession>A0ABY7G459</accession>
<organism evidence="4 5">
    <name type="scientific">Mya arenaria</name>
    <name type="common">Soft-shell clam</name>
    <dbReference type="NCBI Taxonomy" id="6604"/>
    <lineage>
        <taxon>Eukaryota</taxon>
        <taxon>Metazoa</taxon>
        <taxon>Spiralia</taxon>
        <taxon>Lophotrochozoa</taxon>
        <taxon>Mollusca</taxon>
        <taxon>Bivalvia</taxon>
        <taxon>Autobranchia</taxon>
        <taxon>Heteroconchia</taxon>
        <taxon>Euheterodonta</taxon>
        <taxon>Imparidentia</taxon>
        <taxon>Neoheterodontei</taxon>
        <taxon>Myida</taxon>
        <taxon>Myoidea</taxon>
        <taxon>Myidae</taxon>
        <taxon>Mya</taxon>
    </lineage>
</organism>
<dbReference type="PANTHER" id="PTHR28336:SF4">
    <property type="entry name" value="DEATH DOMAIN-CONTAINING PROTEIN 1"/>
    <property type="match status" value="1"/>
</dbReference>
<gene>
    <name evidence="4" type="ORF">MAR_002518</name>
</gene>
<dbReference type="Proteomes" id="UP001164746">
    <property type="component" value="Chromosome 16"/>
</dbReference>
<feature type="region of interest" description="Disordered" evidence="2">
    <location>
        <begin position="389"/>
        <end position="410"/>
    </location>
</feature>
<sequence length="696" mass="80055">MTSDDESSTIEDKEIKEKFARMNLQVARANAELADALRLITETEHVVTETHLSVEKAKEEARNIQEELEFKAKYELINCPSDGGTCRCFTIGHGNGTRGHGNETCSDGNGTHGHGNSGRLFRGDDTSGVEARRREQERKRQEEERRKMEEAKLQEELERLEKEEEWKRREHGDNMPPAWNTWPEYEYQVDGELGCIVRSSPGELSQNDIRVTSLDQIDHPDKLIVCVPYHAGKQTPHGHSSREPVVKVENDGHWVCLETREETFENHKDQKFAVAEVKGPCRVAVFSRLKRDYSTISKRGGKMMSSYDQRISLTIPKDCLDGKDHIMMEVQPVDSSSVNDLKTKSPNCKGLLSSSPIIHMDMESTTFEKPVTIQILLPHEIEAIEKEKQKSKLQKMQEQLKAEENEKEEPKPTKWYMGDYAVNEDDENDNLFLISSHGNKWAPVENVNIMQVKLDLLQFDLDRPLDKSDDPFDTVMSVVPSTKTEKTLKKLSEEGKGEEGIQFVYNSNLESETEFHACEVDKYLQRNFPVYRGVVEVYRNYKVKNQTKRKRHDSTDDQDESPYEHKRELMCELAINIPKSRTFTIFQYHVEQNSTVHRAPVTIRNTTDPVNDDLVRFLAEELGDEWKTAILRNLAYGDCSEVDAKYDMLMTWLKKTPKAVDKVSCLSNALLKSGRGDLAEEIKSRDREFKEHLRAH</sequence>
<dbReference type="InterPro" id="IPR000906">
    <property type="entry name" value="ZU5_dom"/>
</dbReference>
<evidence type="ECO:0000259" key="3">
    <source>
        <dbReference type="Pfam" id="PF00791"/>
    </source>
</evidence>
<name>A0ABY7G459_MYAAR</name>
<feature type="domain" description="ZU5" evidence="3">
    <location>
        <begin position="294"/>
        <end position="379"/>
    </location>
</feature>
<proteinExistence type="predicted"/>
<protein>
    <submittedName>
        <fullName evidence="4">DTHD1-like protein</fullName>
    </submittedName>
</protein>
<reference evidence="4" key="1">
    <citation type="submission" date="2022-11" db="EMBL/GenBank/DDBJ databases">
        <title>Centuries of genome instability and evolution in soft-shell clam transmissible cancer (bioRxiv).</title>
        <authorList>
            <person name="Hart S.F.M."/>
            <person name="Yonemitsu M.A."/>
            <person name="Giersch R.M."/>
            <person name="Beal B.F."/>
            <person name="Arriagada G."/>
            <person name="Davis B.W."/>
            <person name="Ostrander E.A."/>
            <person name="Goff S.P."/>
            <person name="Metzger M.J."/>
        </authorList>
    </citation>
    <scope>NUCLEOTIDE SEQUENCE</scope>
    <source>
        <strain evidence="4">MELC-2E11</strain>
        <tissue evidence="4">Siphon/mantle</tissue>
    </source>
</reference>
<feature type="compositionally biased region" description="Basic and acidic residues" evidence="2">
    <location>
        <begin position="398"/>
        <end position="410"/>
    </location>
</feature>
<dbReference type="PANTHER" id="PTHR28336">
    <property type="entry name" value="BA1-643"/>
    <property type="match status" value="1"/>
</dbReference>
<evidence type="ECO:0000256" key="1">
    <source>
        <dbReference type="SAM" id="Coils"/>
    </source>
</evidence>
<dbReference type="Gene3D" id="2.60.220.30">
    <property type="match status" value="1"/>
</dbReference>
<evidence type="ECO:0000313" key="5">
    <source>
        <dbReference type="Proteomes" id="UP001164746"/>
    </source>
</evidence>
<dbReference type="SUPFAM" id="SSF47986">
    <property type="entry name" value="DEATH domain"/>
    <property type="match status" value="1"/>
</dbReference>
<feature type="region of interest" description="Disordered" evidence="2">
    <location>
        <begin position="106"/>
        <end position="152"/>
    </location>
</feature>
<keyword evidence="1" id="KW-0175">Coiled coil</keyword>
<feature type="compositionally biased region" description="Basic and acidic residues" evidence="2">
    <location>
        <begin position="121"/>
        <end position="152"/>
    </location>
</feature>
<dbReference type="Gene3D" id="1.10.533.10">
    <property type="entry name" value="Death Domain, Fas"/>
    <property type="match status" value="1"/>
</dbReference>
<evidence type="ECO:0000313" key="4">
    <source>
        <dbReference type="EMBL" id="WAR28950.1"/>
    </source>
</evidence>
<dbReference type="Pfam" id="PF00791">
    <property type="entry name" value="ZU5"/>
    <property type="match status" value="1"/>
</dbReference>
<feature type="coiled-coil region" evidence="1">
    <location>
        <begin position="47"/>
        <end position="74"/>
    </location>
</feature>
<dbReference type="EMBL" id="CP111027">
    <property type="protein sequence ID" value="WAR28950.1"/>
    <property type="molecule type" value="Genomic_DNA"/>
</dbReference>